<protein>
    <recommendedName>
        <fullName evidence="4">Adhesin domain-containing protein</fullName>
    </recommendedName>
</protein>
<dbReference type="EMBL" id="CP035704">
    <property type="protein sequence ID" value="QBB69000.1"/>
    <property type="molecule type" value="Genomic_DNA"/>
</dbReference>
<accession>A0A411HET4</accession>
<dbReference type="Proteomes" id="UP000291562">
    <property type="component" value="Chromosome"/>
</dbReference>
<dbReference type="OrthoDB" id="5944342at2"/>
<dbReference type="AlphaFoldDB" id="A0A411HET4"/>
<dbReference type="Gene3D" id="2.160.20.120">
    <property type="match status" value="1"/>
</dbReference>
<keyword evidence="1" id="KW-0732">Signal</keyword>
<evidence type="ECO:0008006" key="4">
    <source>
        <dbReference type="Google" id="ProtNLM"/>
    </source>
</evidence>
<dbReference type="RefSeq" id="WP_129831251.1">
    <property type="nucleotide sequence ID" value="NZ_CP035704.1"/>
</dbReference>
<evidence type="ECO:0000313" key="3">
    <source>
        <dbReference type="Proteomes" id="UP000291562"/>
    </source>
</evidence>
<evidence type="ECO:0000256" key="1">
    <source>
        <dbReference type="SAM" id="SignalP"/>
    </source>
</evidence>
<evidence type="ECO:0000313" key="2">
    <source>
        <dbReference type="EMBL" id="QBB69000.1"/>
    </source>
</evidence>
<name>A0A411HET4_9GAMM</name>
<sequence>MRKSLLLLPLLFPLTALANECQFEASRDFQIDPAGLRALATELGSSDLQVEGVAGLTHIEVHGRACASEQAWLTDLDVAQKRDGDRVVLTPAHPQRNNSFGLFHSSYAYIDLHVRMPTSLLLDIHSGSGDAVVRDLAALNFSAGSGDLAAKNITGPMQVKVSSGDVQASDIGGLEVTSAGSGNITAGQVHGDIKVGHVGSGDLEFSDVSGGVSVDKVGSGNLDANRIKGDVSIGAIGSGDVHVDGVGGNFTVAAKGSGDIHQHNVSGRVDVPRSRDR</sequence>
<keyword evidence="3" id="KW-1185">Reference proteome</keyword>
<feature type="chain" id="PRO_5019551282" description="Adhesin domain-containing protein" evidence="1">
    <location>
        <begin position="19"/>
        <end position="277"/>
    </location>
</feature>
<feature type="signal peptide" evidence="1">
    <location>
        <begin position="1"/>
        <end position="18"/>
    </location>
</feature>
<reference evidence="2 3" key="1">
    <citation type="submission" date="2019-01" db="EMBL/GenBank/DDBJ databases">
        <title>Pseudolysobacter antarctica gen. nov., sp. nov., isolated from Fildes Peninsula, Antarctica.</title>
        <authorList>
            <person name="Wei Z."/>
            <person name="Peng F."/>
        </authorList>
    </citation>
    <scope>NUCLEOTIDE SEQUENCE [LARGE SCALE GENOMIC DNA]</scope>
    <source>
        <strain evidence="2 3">AQ6-296</strain>
    </source>
</reference>
<proteinExistence type="predicted"/>
<dbReference type="KEGG" id="xbc:ELE36_00615"/>
<organism evidence="2 3">
    <name type="scientific">Pseudolysobacter antarcticus</name>
    <dbReference type="NCBI Taxonomy" id="2511995"/>
    <lineage>
        <taxon>Bacteria</taxon>
        <taxon>Pseudomonadati</taxon>
        <taxon>Pseudomonadota</taxon>
        <taxon>Gammaproteobacteria</taxon>
        <taxon>Lysobacterales</taxon>
        <taxon>Rhodanobacteraceae</taxon>
        <taxon>Pseudolysobacter</taxon>
    </lineage>
</organism>
<gene>
    <name evidence="2" type="ORF">ELE36_00615</name>
</gene>